<dbReference type="AlphaFoldDB" id="A3QDG5"/>
<evidence type="ECO:0000256" key="1">
    <source>
        <dbReference type="ARBA" id="ARBA00005250"/>
    </source>
</evidence>
<feature type="domain" description="Metallo-beta-lactamase" evidence="2">
    <location>
        <begin position="51"/>
        <end position="223"/>
    </location>
</feature>
<protein>
    <submittedName>
        <fullName evidence="3">Beta-lactamase domain protein</fullName>
    </submittedName>
</protein>
<dbReference type="HOGENOM" id="CLU_056342_3_0_6"/>
<dbReference type="CDD" id="cd16282">
    <property type="entry name" value="metallo-hydrolase-like_MBL-fold"/>
    <property type="match status" value="1"/>
</dbReference>
<dbReference type="Pfam" id="PF00753">
    <property type="entry name" value="Lactamase_B"/>
    <property type="match status" value="1"/>
</dbReference>
<organism evidence="3 4">
    <name type="scientific">Shewanella loihica (strain ATCC BAA-1088 / PV-4)</name>
    <dbReference type="NCBI Taxonomy" id="323850"/>
    <lineage>
        <taxon>Bacteria</taxon>
        <taxon>Pseudomonadati</taxon>
        <taxon>Pseudomonadota</taxon>
        <taxon>Gammaproteobacteria</taxon>
        <taxon>Alteromonadales</taxon>
        <taxon>Shewanellaceae</taxon>
        <taxon>Shewanella</taxon>
    </lineage>
</organism>
<dbReference type="KEGG" id="slo:Shew_1646"/>
<keyword evidence="4" id="KW-1185">Reference proteome</keyword>
<dbReference type="RefSeq" id="WP_011865445.1">
    <property type="nucleotide sequence ID" value="NC_009092.1"/>
</dbReference>
<proteinExistence type="inferred from homology"/>
<evidence type="ECO:0000313" key="4">
    <source>
        <dbReference type="Proteomes" id="UP000001558"/>
    </source>
</evidence>
<accession>A3QDG5</accession>
<gene>
    <name evidence="3" type="ordered locus">Shew_1646</name>
</gene>
<dbReference type="STRING" id="323850.Shew_1646"/>
<comment type="similarity">
    <text evidence="1">Belongs to the metallo-beta-lactamase superfamily. Class-B beta-lactamase family.</text>
</comment>
<dbReference type="SUPFAM" id="SSF56281">
    <property type="entry name" value="Metallo-hydrolase/oxidoreductase"/>
    <property type="match status" value="1"/>
</dbReference>
<name>A3QDG5_SHELP</name>
<evidence type="ECO:0000313" key="3">
    <source>
        <dbReference type="EMBL" id="ABO23513.1"/>
    </source>
</evidence>
<dbReference type="EMBL" id="CP000606">
    <property type="protein sequence ID" value="ABO23513.1"/>
    <property type="molecule type" value="Genomic_DNA"/>
</dbReference>
<dbReference type="OrthoDB" id="9769598at2"/>
<dbReference type="PANTHER" id="PTHR42951">
    <property type="entry name" value="METALLO-BETA-LACTAMASE DOMAIN-CONTAINING"/>
    <property type="match status" value="1"/>
</dbReference>
<reference evidence="3 4" key="1">
    <citation type="submission" date="2007-03" db="EMBL/GenBank/DDBJ databases">
        <title>Complete sequence of Shewanella loihica PV-4.</title>
        <authorList>
            <consortium name="US DOE Joint Genome Institute"/>
            <person name="Copeland A."/>
            <person name="Lucas S."/>
            <person name="Lapidus A."/>
            <person name="Barry K."/>
            <person name="Detter J.C."/>
            <person name="Glavina del Rio T."/>
            <person name="Hammon N."/>
            <person name="Israni S."/>
            <person name="Dalin E."/>
            <person name="Tice H."/>
            <person name="Pitluck S."/>
            <person name="Chain P."/>
            <person name="Malfatti S."/>
            <person name="Shin M."/>
            <person name="Vergez L."/>
            <person name="Schmutz J."/>
            <person name="Larimer F."/>
            <person name="Land M."/>
            <person name="Hauser L."/>
            <person name="Kyrpides N."/>
            <person name="Mikhailova N."/>
            <person name="Romine M.F."/>
            <person name="Serres G."/>
            <person name="Fredrickson J."/>
            <person name="Tiedje J."/>
            <person name="Richardson P."/>
        </authorList>
    </citation>
    <scope>NUCLEOTIDE SEQUENCE [LARGE SCALE GENOMIC DNA]</scope>
    <source>
        <strain evidence="4">ATCC BAA-1088 / PV-4</strain>
    </source>
</reference>
<evidence type="ECO:0000259" key="2">
    <source>
        <dbReference type="SMART" id="SM00849"/>
    </source>
</evidence>
<dbReference type="Gene3D" id="3.60.15.10">
    <property type="entry name" value="Ribonuclease Z/Hydroxyacylglutathione hydrolase-like"/>
    <property type="match status" value="1"/>
</dbReference>
<dbReference type="InterPro" id="IPR050855">
    <property type="entry name" value="NDM-1-like"/>
</dbReference>
<dbReference type="eggNOG" id="COG0491">
    <property type="taxonomic scope" value="Bacteria"/>
</dbReference>
<dbReference type="InterPro" id="IPR036866">
    <property type="entry name" value="RibonucZ/Hydroxyglut_hydro"/>
</dbReference>
<sequence precursor="true">MNNILRFALTSLLIGSYGISINSLADEDKFAKVEIAATKLSEHVYMLTGAGGNIGVSAGEDGLLIIDDQFAPLADKISAALADIQAGKPKYIVNTHYHGDHTGGNGFFGQTGTIFAHDNVLKRLASNQDFTKQALPSITYDQGINIHFNGDTLSLVHLGAGHTDGDSVIFWRDAPVVHMGDLFFKDRFPYIDLKGGGSVLGYRDSVATILARVDDNTKIIPGHGELANKQDLVKFKQMLDTSIDWMNTQLKSGKSLDAIKQQGLPDDLQGWGWKFISQETWIETLYNGLKSR</sequence>
<dbReference type="GO" id="GO:0017001">
    <property type="term" value="P:antibiotic catabolic process"/>
    <property type="evidence" value="ECO:0007669"/>
    <property type="project" value="UniProtKB-ARBA"/>
</dbReference>
<dbReference type="SMART" id="SM00849">
    <property type="entry name" value="Lactamase_B"/>
    <property type="match status" value="1"/>
</dbReference>
<dbReference type="PANTHER" id="PTHR42951:SF4">
    <property type="entry name" value="ACYL-COENZYME A THIOESTERASE MBLAC2"/>
    <property type="match status" value="1"/>
</dbReference>
<dbReference type="InterPro" id="IPR001279">
    <property type="entry name" value="Metallo-B-lactamas"/>
</dbReference>
<dbReference type="Proteomes" id="UP000001558">
    <property type="component" value="Chromosome"/>
</dbReference>